<evidence type="ECO:0000259" key="3">
    <source>
        <dbReference type="Pfam" id="PF13579"/>
    </source>
</evidence>
<comment type="caution">
    <text evidence="4">The sequence shown here is derived from an EMBL/GenBank/DDBJ whole genome shotgun (WGS) entry which is preliminary data.</text>
</comment>
<keyword evidence="1" id="KW-0812">Transmembrane</keyword>
<organism evidence="4 5">
    <name type="scientific">Xylanibacter ruminicola</name>
    <name type="common">Prevotella ruminicola</name>
    <dbReference type="NCBI Taxonomy" id="839"/>
    <lineage>
        <taxon>Bacteria</taxon>
        <taxon>Pseudomonadati</taxon>
        <taxon>Bacteroidota</taxon>
        <taxon>Bacteroidia</taxon>
        <taxon>Bacteroidales</taxon>
        <taxon>Prevotellaceae</taxon>
        <taxon>Xylanibacter</taxon>
    </lineage>
</organism>
<dbReference type="AlphaFoldDB" id="A0AA37I123"/>
<feature type="domain" description="Glycosyl transferase family 1" evidence="2">
    <location>
        <begin position="239"/>
        <end position="399"/>
    </location>
</feature>
<dbReference type="Proteomes" id="UP000887097">
    <property type="component" value="Unassembled WGS sequence"/>
</dbReference>
<dbReference type="Pfam" id="PF00534">
    <property type="entry name" value="Glycos_transf_1"/>
    <property type="match status" value="1"/>
</dbReference>
<reference evidence="4" key="1">
    <citation type="submission" date="2021-08" db="EMBL/GenBank/DDBJ databases">
        <title>Prevotella lacticifex sp. nov., isolated from rumen of cow.</title>
        <authorList>
            <person name="Shinkai T."/>
            <person name="Ikeyama N."/>
            <person name="Kumagai M."/>
            <person name="Ohmori H."/>
            <person name="Sakamoto M."/>
            <person name="Ohkuma M."/>
            <person name="Mitsumori M."/>
        </authorList>
    </citation>
    <scope>NUCLEOTIDE SEQUENCE</scope>
    <source>
        <strain evidence="4">JCM 8259</strain>
    </source>
</reference>
<protein>
    <submittedName>
        <fullName evidence="4">Glycosyltransferase WbuB</fullName>
    </submittedName>
</protein>
<dbReference type="Gene3D" id="3.40.50.2000">
    <property type="entry name" value="Glycogen Phosphorylase B"/>
    <property type="match status" value="2"/>
</dbReference>
<dbReference type="Pfam" id="PF13579">
    <property type="entry name" value="Glyco_trans_4_4"/>
    <property type="match status" value="1"/>
</dbReference>
<dbReference type="RefSeq" id="WP_013065258.1">
    <property type="nucleotide sequence ID" value="NZ_BPTT01000001.1"/>
</dbReference>
<evidence type="ECO:0000313" key="4">
    <source>
        <dbReference type="EMBL" id="GJG32514.1"/>
    </source>
</evidence>
<name>A0AA37I123_XYLRU</name>
<feature type="transmembrane region" description="Helical" evidence="1">
    <location>
        <begin position="103"/>
        <end position="122"/>
    </location>
</feature>
<evidence type="ECO:0000313" key="5">
    <source>
        <dbReference type="Proteomes" id="UP000887097"/>
    </source>
</evidence>
<dbReference type="CDD" id="cd03794">
    <property type="entry name" value="GT4_WbuB-like"/>
    <property type="match status" value="1"/>
</dbReference>
<gene>
    <name evidence="4" type="ORF">PRMUPPPA20_06230</name>
</gene>
<evidence type="ECO:0000256" key="1">
    <source>
        <dbReference type="SAM" id="Phobius"/>
    </source>
</evidence>
<keyword evidence="1" id="KW-1133">Transmembrane helix</keyword>
<dbReference type="InterPro" id="IPR001296">
    <property type="entry name" value="Glyco_trans_1"/>
</dbReference>
<keyword evidence="1" id="KW-0472">Membrane</keyword>
<dbReference type="EMBL" id="BPTT01000001">
    <property type="protein sequence ID" value="GJG32514.1"/>
    <property type="molecule type" value="Genomic_DNA"/>
</dbReference>
<dbReference type="SUPFAM" id="SSF53756">
    <property type="entry name" value="UDP-Glycosyltransferase/glycogen phosphorylase"/>
    <property type="match status" value="1"/>
</dbReference>
<dbReference type="GO" id="GO:0016757">
    <property type="term" value="F:glycosyltransferase activity"/>
    <property type="evidence" value="ECO:0007669"/>
    <property type="project" value="InterPro"/>
</dbReference>
<dbReference type="PANTHER" id="PTHR12526">
    <property type="entry name" value="GLYCOSYLTRANSFERASE"/>
    <property type="match status" value="1"/>
</dbReference>
<evidence type="ECO:0000259" key="2">
    <source>
        <dbReference type="Pfam" id="PF00534"/>
    </source>
</evidence>
<dbReference type="InterPro" id="IPR028098">
    <property type="entry name" value="Glyco_trans_4-like_N"/>
</dbReference>
<sequence length="424" mass="48082">MEKELKSLHYSRPLSRDSKGMAKVLICTNHFYPETFRCNDVAFELANRGYDVTVLTAIPDYPKGKYYDGYGIFRKRHETVNGVKVIRGFIIPRGNGGGIRLMLNYLSFLISSIFISIFLGLFRKYDKVLIHETSPVMIGIPAVIVSKIQKLPLYFWVLDLWPESLQAAGGVNNKCVLNAFEKLTTWIYKNSKKILISSKGFEKSILEKGDFKDKIVYFPNWADRALAVNAGCKIPELPKGFIVMFAGNIGEAQDFDHIMEAANYLKDEQSIHFVFVGDGRKRPWVEKYRDEHKLQNTVHWLGRHPVETMPLFFRQADVMLMTLKDVSIFSLTAPAKLQAYMSAGKPILAMMNGEGPRIIEEASCGFSVAASDSRALADTIVKLSKMPKDELLQLGQNGKSYQNTHFDLNKSIEHLIELLAYEDN</sequence>
<dbReference type="OMA" id="WMAREGH"/>
<feature type="domain" description="Glycosyltransferase subfamily 4-like N-terminal" evidence="3">
    <location>
        <begin position="39"/>
        <end position="221"/>
    </location>
</feature>
<proteinExistence type="predicted"/>
<dbReference type="PANTHER" id="PTHR12526:SF609">
    <property type="entry name" value="LIPOPOLYSACCHARIDE BIOSYNTHESIS PROTEIN"/>
    <property type="match status" value="1"/>
</dbReference>
<dbReference type="GeneID" id="31499660"/>
<accession>A0AA37I123</accession>